<dbReference type="CDD" id="cd00186">
    <property type="entry name" value="TOP1Ac"/>
    <property type="match status" value="1"/>
</dbReference>
<accession>A0A9X0SQD0</accession>
<evidence type="ECO:0000256" key="9">
    <source>
        <dbReference type="ARBA" id="ARBA00032235"/>
    </source>
</evidence>
<evidence type="ECO:0000313" key="13">
    <source>
        <dbReference type="Proteomes" id="UP000075476"/>
    </source>
</evidence>
<dbReference type="SMART" id="SM00436">
    <property type="entry name" value="TOP1Bc"/>
    <property type="match status" value="1"/>
</dbReference>
<comment type="similarity">
    <text evidence="2">Belongs to the type IA topoisomerase family.</text>
</comment>
<evidence type="ECO:0000256" key="5">
    <source>
        <dbReference type="ARBA" id="ARBA00023125"/>
    </source>
</evidence>
<dbReference type="Gene3D" id="2.70.20.10">
    <property type="entry name" value="Topoisomerase I, domain 3"/>
    <property type="match status" value="1"/>
</dbReference>
<dbReference type="PROSITE" id="PS52039">
    <property type="entry name" value="TOPO_IA_2"/>
    <property type="match status" value="1"/>
</dbReference>
<dbReference type="AlphaFoldDB" id="A0A9X0SQD0"/>
<evidence type="ECO:0000256" key="4">
    <source>
        <dbReference type="ARBA" id="ARBA00023029"/>
    </source>
</evidence>
<dbReference type="PRINTS" id="PR00417">
    <property type="entry name" value="PRTPISMRASEI"/>
</dbReference>
<dbReference type="InterPro" id="IPR023405">
    <property type="entry name" value="Topo_IA_core_domain"/>
</dbReference>
<dbReference type="InterPro" id="IPR006171">
    <property type="entry name" value="TOPRIM_dom"/>
</dbReference>
<dbReference type="GO" id="GO:0006281">
    <property type="term" value="P:DNA repair"/>
    <property type="evidence" value="ECO:0007669"/>
    <property type="project" value="TreeGrafter"/>
</dbReference>
<dbReference type="InterPro" id="IPR013824">
    <property type="entry name" value="Topo_IA_cen_sub1"/>
</dbReference>
<dbReference type="Gene3D" id="1.10.290.10">
    <property type="entry name" value="Topoisomerase I, domain 4"/>
    <property type="match status" value="1"/>
</dbReference>
<dbReference type="Gene3D" id="3.40.50.140">
    <property type="match status" value="1"/>
</dbReference>
<name>A0A9X0SQD0_BACCE</name>
<dbReference type="InterPro" id="IPR013825">
    <property type="entry name" value="Topo_IA_cen_sub2"/>
</dbReference>
<evidence type="ECO:0000256" key="2">
    <source>
        <dbReference type="ARBA" id="ARBA00009446"/>
    </source>
</evidence>
<keyword evidence="6" id="KW-0413">Isomerase</keyword>
<evidence type="ECO:0000256" key="10">
    <source>
        <dbReference type="ARBA" id="ARBA00032877"/>
    </source>
</evidence>
<reference evidence="12 13" key="1">
    <citation type="submission" date="2015-12" db="EMBL/GenBank/DDBJ databases">
        <title>Bacillus cereus Group isolate.</title>
        <authorList>
            <person name="Kovac J."/>
        </authorList>
    </citation>
    <scope>NUCLEOTIDE SEQUENCE [LARGE SCALE GENOMIC DNA]</scope>
    <source>
        <strain evidence="12 13">FSL K6-0073</strain>
    </source>
</reference>
<dbReference type="InterPro" id="IPR023406">
    <property type="entry name" value="Topo_IA_AS"/>
</dbReference>
<evidence type="ECO:0000256" key="3">
    <source>
        <dbReference type="ARBA" id="ARBA00012891"/>
    </source>
</evidence>
<feature type="domain" description="Topo IA-type catalytic" evidence="11">
    <location>
        <begin position="152"/>
        <end position="586"/>
    </location>
</feature>
<dbReference type="Gene3D" id="1.10.460.10">
    <property type="entry name" value="Topoisomerase I, domain 2"/>
    <property type="match status" value="1"/>
</dbReference>
<dbReference type="GO" id="GO:0043597">
    <property type="term" value="C:cytoplasmic replication fork"/>
    <property type="evidence" value="ECO:0007669"/>
    <property type="project" value="TreeGrafter"/>
</dbReference>
<comment type="catalytic activity">
    <reaction evidence="1">
        <text>ATP-independent breakage of single-stranded DNA, followed by passage and rejoining.</text>
        <dbReference type="EC" id="5.6.2.1"/>
    </reaction>
</comment>
<dbReference type="PANTHER" id="PTHR11390:SF21">
    <property type="entry name" value="DNA TOPOISOMERASE 3-ALPHA"/>
    <property type="match status" value="1"/>
</dbReference>
<evidence type="ECO:0000259" key="11">
    <source>
        <dbReference type="PROSITE" id="PS52039"/>
    </source>
</evidence>
<dbReference type="SMART" id="SM00493">
    <property type="entry name" value="TOPRIM"/>
    <property type="match status" value="1"/>
</dbReference>
<dbReference type="EC" id="5.6.2.1" evidence="3"/>
<protein>
    <recommendedName>
        <fullName evidence="3">DNA topoisomerase</fullName>
        <ecNumber evidence="3">5.6.2.1</ecNumber>
    </recommendedName>
    <alternativeName>
        <fullName evidence="10">Omega-protein</fullName>
    </alternativeName>
    <alternativeName>
        <fullName evidence="9">Relaxing enzyme</fullName>
    </alternativeName>
    <alternativeName>
        <fullName evidence="7">Swivelase</fullName>
    </alternativeName>
    <alternativeName>
        <fullName evidence="8">Untwisting enzyme</fullName>
    </alternativeName>
</protein>
<dbReference type="SMART" id="SM00437">
    <property type="entry name" value="TOP1Ac"/>
    <property type="match status" value="1"/>
</dbReference>
<evidence type="ECO:0000256" key="7">
    <source>
        <dbReference type="ARBA" id="ARBA00030003"/>
    </source>
</evidence>
<dbReference type="GO" id="GO:0006310">
    <property type="term" value="P:DNA recombination"/>
    <property type="evidence" value="ECO:0007669"/>
    <property type="project" value="TreeGrafter"/>
</dbReference>
<sequence length="787" mass="89087">MIKMARALLIAEKPSLMREIQSAYHTFGHKDTIEFKSFAGHTMGLINPDKYKEEWAKWDLATLPLVPDKFIYEPTKDKLDMYKDIKKAIKNGNYDYIINGCDPGREGQHIFFSFYDSIGCNLPVKRIWHSDLTEKELKRALDNLRDENEPALSNMTKASKLRAYFDWLIGMNFTRAFSIVGGKKMNLGRVMTPALKVLVDRELEIKNFVPKNFWEIEANFGKYTGVYFNEDGDTQFWKQEDAQKIIDSLSTDSTVKIVNQEKDVKYAPQLHSLSALQNEANSVYGYTMQETLNITQTLYEKKFVSYPRTDSSHLTKAISNDFAIMLRPLQNIPELADKTKAIINDSKILSDVANNKKYVDDKKVSDHYAIVPTGLSPDFGRLTDKEINVYMLIAKRFLSIFLPPMVSQKTSVVTENNGHLFKTSGSVLESIGFMDLYNYKAQDNMLPPLKKGETVSLKKAELITKQTSKPGRYTDRTLNIAMENAGRFIDDDELKEVLKEAKGIGTPATRGGIVEKLVLLNMIERKKKSFFATEYGIGIIQSLNGHDITSPELTAKWEQKLSEIEANQFDPNVFYKEMIAYIQKEVEDLKKLKVFVSSSKDSLGSCPKCGKHVIEGKKYYLCEAYKNGCDFLFGKTFLEAKITKAEIKKILSGKSSKELDFKKDGKTWKAKLSVNKDKGSIDMIFNSDTKKSKGTNSSASKSEVICKCPKCGGGIKETSKYFLCENYKDPCTVLIGKEYFGAKITKKEAIDLLNGKETGEKTMTWSSGKTSSAKLKYTNKLQTVSTK</sequence>
<dbReference type="GO" id="GO:0006265">
    <property type="term" value="P:DNA topological change"/>
    <property type="evidence" value="ECO:0007669"/>
    <property type="project" value="InterPro"/>
</dbReference>
<dbReference type="EMBL" id="LOMO01000001">
    <property type="protein sequence ID" value="KXY51441.1"/>
    <property type="molecule type" value="Genomic_DNA"/>
</dbReference>
<dbReference type="PANTHER" id="PTHR11390">
    <property type="entry name" value="PROKARYOTIC DNA TOPOISOMERASE"/>
    <property type="match status" value="1"/>
</dbReference>
<dbReference type="PROSITE" id="PS00396">
    <property type="entry name" value="TOPO_IA_1"/>
    <property type="match status" value="1"/>
</dbReference>
<evidence type="ECO:0000313" key="12">
    <source>
        <dbReference type="EMBL" id="KXY51441.1"/>
    </source>
</evidence>
<comment type="caution">
    <text evidence="12">The sequence shown here is derived from an EMBL/GenBank/DDBJ whole genome shotgun (WGS) entry which is preliminary data.</text>
</comment>
<proteinExistence type="inferred from homology"/>
<evidence type="ECO:0000256" key="8">
    <source>
        <dbReference type="ARBA" id="ARBA00031985"/>
    </source>
</evidence>
<dbReference type="InterPro" id="IPR013826">
    <property type="entry name" value="Topo_IA_cen_sub3"/>
</dbReference>
<organism evidence="12 13">
    <name type="scientific">Bacillus cereus</name>
    <dbReference type="NCBI Taxonomy" id="1396"/>
    <lineage>
        <taxon>Bacteria</taxon>
        <taxon>Bacillati</taxon>
        <taxon>Bacillota</taxon>
        <taxon>Bacilli</taxon>
        <taxon>Bacillales</taxon>
        <taxon>Bacillaceae</taxon>
        <taxon>Bacillus</taxon>
        <taxon>Bacillus cereus group</taxon>
    </lineage>
</organism>
<keyword evidence="5" id="KW-0238">DNA-binding</keyword>
<dbReference type="InterPro" id="IPR013497">
    <property type="entry name" value="Topo_IA_cen"/>
</dbReference>
<dbReference type="InterPro" id="IPR003601">
    <property type="entry name" value="Topo_IA_2"/>
</dbReference>
<dbReference type="GO" id="GO:0003917">
    <property type="term" value="F:DNA topoisomerase type I (single strand cut, ATP-independent) activity"/>
    <property type="evidence" value="ECO:0007669"/>
    <property type="project" value="UniProtKB-EC"/>
</dbReference>
<evidence type="ECO:0000256" key="6">
    <source>
        <dbReference type="ARBA" id="ARBA00023235"/>
    </source>
</evidence>
<dbReference type="GO" id="GO:0003677">
    <property type="term" value="F:DNA binding"/>
    <property type="evidence" value="ECO:0007669"/>
    <property type="project" value="UniProtKB-KW"/>
</dbReference>
<evidence type="ECO:0000256" key="1">
    <source>
        <dbReference type="ARBA" id="ARBA00000213"/>
    </source>
</evidence>
<dbReference type="InterPro" id="IPR000380">
    <property type="entry name" value="Topo_IA"/>
</dbReference>
<dbReference type="Pfam" id="PF01131">
    <property type="entry name" value="Topoisom_bac"/>
    <property type="match status" value="1"/>
</dbReference>
<dbReference type="InterPro" id="IPR003602">
    <property type="entry name" value="Topo_IA_DNA-bd_dom"/>
</dbReference>
<gene>
    <name evidence="12" type="ORF">AT268_33765</name>
</gene>
<dbReference type="Proteomes" id="UP000075476">
    <property type="component" value="Unassembled WGS sequence"/>
</dbReference>
<dbReference type="SUPFAM" id="SSF56712">
    <property type="entry name" value="Prokaryotic type I DNA topoisomerase"/>
    <property type="match status" value="1"/>
</dbReference>
<keyword evidence="4" id="KW-0799">Topoisomerase</keyword>